<feature type="domain" description="C2H2-type" evidence="12">
    <location>
        <begin position="247"/>
        <end position="269"/>
    </location>
</feature>
<dbReference type="PANTHER" id="PTHR47772:SF13">
    <property type="entry name" value="GASTRULA ZINC FINGER PROTEIN XLCGF49.1-LIKE-RELATED"/>
    <property type="match status" value="1"/>
</dbReference>
<dbReference type="GO" id="GO:0008270">
    <property type="term" value="F:zinc ion binding"/>
    <property type="evidence" value="ECO:0007669"/>
    <property type="project" value="UniProtKB-KW"/>
</dbReference>
<feature type="domain" description="C2H2-type" evidence="12">
    <location>
        <begin position="219"/>
        <end position="246"/>
    </location>
</feature>
<keyword evidence="9" id="KW-0539">Nucleus</keyword>
<feature type="region of interest" description="Disordered" evidence="11">
    <location>
        <begin position="42"/>
        <end position="68"/>
    </location>
</feature>
<evidence type="ECO:0000256" key="6">
    <source>
        <dbReference type="ARBA" id="ARBA00023015"/>
    </source>
</evidence>
<dbReference type="InterPro" id="IPR036236">
    <property type="entry name" value="Znf_C2H2_sf"/>
</dbReference>
<evidence type="ECO:0000256" key="7">
    <source>
        <dbReference type="ARBA" id="ARBA00023125"/>
    </source>
</evidence>
<evidence type="ECO:0000256" key="8">
    <source>
        <dbReference type="ARBA" id="ARBA00023163"/>
    </source>
</evidence>
<sequence length="287" mass="32026">PNLDCHRVCSDHFKQTDYIDGKRHRCLKRAAVPSIFARSSEDLPPNAASCTDRPELRKERGDGGAPLEGTTCPLETASDIQFSCCFCNYVTREQRGIVSHLIANANEQHLNIQQCPKSFSTKRDCSICTEGGIGERALEGQLHPAASYGNGDLCRHEQADSRDKSYKCQPSNLSHGSQEPMTLKERFKKLFRCPSCSKTFLRKQTLAVHNRTHTGERPYNCPYCPNTFAHSSNLKVHVRTHTGEKPYKCELCNKTFISSSSLTHHASIHRIKASQVSALSQDVCSEG</sequence>
<dbReference type="SUPFAM" id="SSF57667">
    <property type="entry name" value="beta-beta-alpha zinc fingers"/>
    <property type="match status" value="2"/>
</dbReference>
<evidence type="ECO:0000256" key="4">
    <source>
        <dbReference type="ARBA" id="ARBA00022771"/>
    </source>
</evidence>
<reference evidence="13" key="1">
    <citation type="journal article" date="2018" name="PLoS Negl. Trop. Dis.">
        <title>Sialome diversity of ticks revealed by RNAseq of single tick salivary glands.</title>
        <authorList>
            <person name="Perner J."/>
            <person name="Kropackova S."/>
            <person name="Kopacek P."/>
            <person name="Ribeiro J.M."/>
        </authorList>
    </citation>
    <scope>NUCLEOTIDE SEQUENCE</scope>
    <source>
        <strain evidence="13">Siblings of single egg batch collected in Ceske Budejovice</strain>
        <tissue evidence="13">Salivary glands</tissue>
    </source>
</reference>
<dbReference type="Pfam" id="PF00096">
    <property type="entry name" value="zf-C2H2"/>
    <property type="match status" value="3"/>
</dbReference>
<dbReference type="AlphaFoldDB" id="A0A147BEB2"/>
<keyword evidence="7" id="KW-0238">DNA-binding</keyword>
<dbReference type="PROSITE" id="PS00028">
    <property type="entry name" value="ZINC_FINGER_C2H2_1"/>
    <property type="match status" value="3"/>
</dbReference>
<feature type="non-terminal residue" evidence="13">
    <location>
        <position position="1"/>
    </location>
</feature>
<name>A0A147BEB2_IXORI</name>
<comment type="subcellular location">
    <subcellularLocation>
        <location evidence="1">Nucleus</location>
    </subcellularLocation>
</comment>
<organism evidence="13">
    <name type="scientific">Ixodes ricinus</name>
    <name type="common">Common tick</name>
    <name type="synonym">Acarus ricinus</name>
    <dbReference type="NCBI Taxonomy" id="34613"/>
    <lineage>
        <taxon>Eukaryota</taxon>
        <taxon>Metazoa</taxon>
        <taxon>Ecdysozoa</taxon>
        <taxon>Arthropoda</taxon>
        <taxon>Chelicerata</taxon>
        <taxon>Arachnida</taxon>
        <taxon>Acari</taxon>
        <taxon>Parasitiformes</taxon>
        <taxon>Ixodida</taxon>
        <taxon>Ixodoidea</taxon>
        <taxon>Ixodidae</taxon>
        <taxon>Ixodinae</taxon>
        <taxon>Ixodes</taxon>
    </lineage>
</organism>
<keyword evidence="6" id="KW-0805">Transcription regulation</keyword>
<proteinExistence type="predicted"/>
<dbReference type="FunFam" id="3.30.160.60:FF:001498">
    <property type="entry name" value="Zinc finger protein 404"/>
    <property type="match status" value="1"/>
</dbReference>
<keyword evidence="2" id="KW-0479">Metal-binding</keyword>
<keyword evidence="4 10" id="KW-0863">Zinc-finger</keyword>
<accession>A0A147BEB2</accession>
<dbReference type="SMART" id="SM00355">
    <property type="entry name" value="ZnF_C2H2"/>
    <property type="match status" value="4"/>
</dbReference>
<evidence type="ECO:0000256" key="11">
    <source>
        <dbReference type="SAM" id="MobiDB-lite"/>
    </source>
</evidence>
<evidence type="ECO:0000256" key="5">
    <source>
        <dbReference type="ARBA" id="ARBA00022833"/>
    </source>
</evidence>
<keyword evidence="5" id="KW-0862">Zinc</keyword>
<protein>
    <submittedName>
        <fullName evidence="13">Putative regulation of transcription</fullName>
    </submittedName>
</protein>
<keyword evidence="8" id="KW-0804">Transcription</keyword>
<dbReference type="Gene3D" id="3.30.160.60">
    <property type="entry name" value="Classic Zinc Finger"/>
    <property type="match status" value="3"/>
</dbReference>
<evidence type="ECO:0000256" key="2">
    <source>
        <dbReference type="ARBA" id="ARBA00022723"/>
    </source>
</evidence>
<evidence type="ECO:0000256" key="10">
    <source>
        <dbReference type="PROSITE-ProRule" id="PRU00042"/>
    </source>
</evidence>
<evidence type="ECO:0000259" key="12">
    <source>
        <dbReference type="PROSITE" id="PS50157"/>
    </source>
</evidence>
<keyword evidence="3" id="KW-0677">Repeat</keyword>
<dbReference type="EMBL" id="GEGO01006321">
    <property type="protein sequence ID" value="JAR89083.1"/>
    <property type="molecule type" value="Transcribed_RNA"/>
</dbReference>
<evidence type="ECO:0000313" key="13">
    <source>
        <dbReference type="EMBL" id="JAR89083.1"/>
    </source>
</evidence>
<feature type="compositionally biased region" description="Basic and acidic residues" evidence="11">
    <location>
        <begin position="52"/>
        <end position="62"/>
    </location>
</feature>
<dbReference type="PROSITE" id="PS50157">
    <property type="entry name" value="ZINC_FINGER_C2H2_2"/>
    <property type="match status" value="3"/>
</dbReference>
<dbReference type="InterPro" id="IPR013087">
    <property type="entry name" value="Znf_C2H2_type"/>
</dbReference>
<evidence type="ECO:0000256" key="3">
    <source>
        <dbReference type="ARBA" id="ARBA00022737"/>
    </source>
</evidence>
<evidence type="ECO:0000256" key="1">
    <source>
        <dbReference type="ARBA" id="ARBA00004123"/>
    </source>
</evidence>
<dbReference type="GO" id="GO:0003682">
    <property type="term" value="F:chromatin binding"/>
    <property type="evidence" value="ECO:0007669"/>
    <property type="project" value="UniProtKB-ARBA"/>
</dbReference>
<dbReference type="PANTHER" id="PTHR47772">
    <property type="entry name" value="ZINC FINGER PROTEIN 200"/>
    <property type="match status" value="1"/>
</dbReference>
<evidence type="ECO:0000256" key="9">
    <source>
        <dbReference type="ARBA" id="ARBA00023242"/>
    </source>
</evidence>
<dbReference type="FunFam" id="3.30.160.60:FF:000450">
    <property type="entry name" value="PR domain zinc finger protein 14"/>
    <property type="match status" value="1"/>
</dbReference>
<dbReference type="GO" id="GO:0005634">
    <property type="term" value="C:nucleus"/>
    <property type="evidence" value="ECO:0007669"/>
    <property type="project" value="UniProtKB-SubCell"/>
</dbReference>
<dbReference type="GO" id="GO:0003677">
    <property type="term" value="F:DNA binding"/>
    <property type="evidence" value="ECO:0007669"/>
    <property type="project" value="UniProtKB-KW"/>
</dbReference>
<dbReference type="FunFam" id="3.30.160.60:FF:000690">
    <property type="entry name" value="Zinc finger protein 354C"/>
    <property type="match status" value="1"/>
</dbReference>
<feature type="domain" description="C2H2-type" evidence="12">
    <location>
        <begin position="191"/>
        <end position="218"/>
    </location>
</feature>
<dbReference type="InterPro" id="IPR050636">
    <property type="entry name" value="C2H2-ZF_domain-containing"/>
</dbReference>